<dbReference type="InterPro" id="IPR011701">
    <property type="entry name" value="MFS"/>
</dbReference>
<keyword evidence="6 7" id="KW-0472">Membrane</keyword>
<feature type="transmembrane region" description="Helical" evidence="7">
    <location>
        <begin position="189"/>
        <end position="208"/>
    </location>
</feature>
<feature type="transmembrane region" description="Helical" evidence="7">
    <location>
        <begin position="61"/>
        <end position="84"/>
    </location>
</feature>
<dbReference type="EMBL" id="BPRE01000010">
    <property type="protein sequence ID" value="GJE76710.1"/>
    <property type="molecule type" value="Genomic_DNA"/>
</dbReference>
<dbReference type="Gene3D" id="1.20.1250.20">
    <property type="entry name" value="MFS general substrate transporter like domains"/>
    <property type="match status" value="2"/>
</dbReference>
<organism evidence="8 9">
    <name type="scientific">Methylorubrum suomiense</name>
    <dbReference type="NCBI Taxonomy" id="144191"/>
    <lineage>
        <taxon>Bacteria</taxon>
        <taxon>Pseudomonadati</taxon>
        <taxon>Pseudomonadota</taxon>
        <taxon>Alphaproteobacteria</taxon>
        <taxon>Hyphomicrobiales</taxon>
        <taxon>Methylobacteriaceae</taxon>
        <taxon>Methylorubrum</taxon>
    </lineage>
</organism>
<evidence type="ECO:0008006" key="10">
    <source>
        <dbReference type="Google" id="ProtNLM"/>
    </source>
</evidence>
<keyword evidence="9" id="KW-1185">Reference proteome</keyword>
<dbReference type="SUPFAM" id="SSF103473">
    <property type="entry name" value="MFS general substrate transporter"/>
    <property type="match status" value="1"/>
</dbReference>
<dbReference type="InterPro" id="IPR004752">
    <property type="entry name" value="AmpG_permease/AT-1"/>
</dbReference>
<keyword evidence="5 7" id="KW-1133">Transmembrane helix</keyword>
<reference evidence="8" key="1">
    <citation type="journal article" date="2021" name="Front. Microbiol.">
        <title>Comprehensive Comparative Genomics and Phenotyping of Methylobacterium Species.</title>
        <authorList>
            <person name="Alessa O."/>
            <person name="Ogura Y."/>
            <person name="Fujitani Y."/>
            <person name="Takami H."/>
            <person name="Hayashi T."/>
            <person name="Sahin N."/>
            <person name="Tani A."/>
        </authorList>
    </citation>
    <scope>NUCLEOTIDE SEQUENCE</scope>
    <source>
        <strain evidence="8">DSM 14458</strain>
    </source>
</reference>
<evidence type="ECO:0000256" key="7">
    <source>
        <dbReference type="SAM" id="Phobius"/>
    </source>
</evidence>
<evidence type="ECO:0000256" key="5">
    <source>
        <dbReference type="ARBA" id="ARBA00022989"/>
    </source>
</evidence>
<accession>A0ABQ4UWT4</accession>
<evidence type="ECO:0000256" key="2">
    <source>
        <dbReference type="ARBA" id="ARBA00008335"/>
    </source>
</evidence>
<sequence length="437" mass="44758">MSSREAPDDPARAEAGPPSLLSRRWRVGLFTGLYLYQGLIAGFATLALANHLAATGHDTGAVGSLLALIGLPWVLQPLLWGPLLDGAAPHPMGARRVWLVRALLGGQIALCLLPLLGLRPEPVTIGAVLLLHSLCASLADTATDRMIVASVPEEELGRVSACTRAGFVTGSALGAASFGWLIPVIGLPGAASMLLAATTLLAMVALLVRERPTDALLRIGPRPPSASDLVSAAPAALASHWSGVVSVLASFRHRDAALLLAMCFGIDFALALFQVPIAVAMVRDHGWEAGALSQLQALLAFLSGTVGAGLVGFAVDRIGPARALQRLCLACAAAFALIALLILGGLDARGGPVILGLANVVPALLYVALLPAVVLASRAEGVSATQFQIFMAAMNLGDVAGASMAGLVERWATPTVTACGVALVFLIAAARGGRSPR</sequence>
<name>A0ABQ4UWT4_9HYPH</name>
<evidence type="ECO:0000313" key="9">
    <source>
        <dbReference type="Proteomes" id="UP001055093"/>
    </source>
</evidence>
<feature type="transmembrane region" description="Helical" evidence="7">
    <location>
        <begin position="352"/>
        <end position="375"/>
    </location>
</feature>
<feature type="transmembrane region" description="Helical" evidence="7">
    <location>
        <begin position="411"/>
        <end position="430"/>
    </location>
</feature>
<dbReference type="RefSeq" id="WP_137828385.1">
    <property type="nucleotide sequence ID" value="NZ_BPRE01000010.1"/>
</dbReference>
<comment type="similarity">
    <text evidence="2">Belongs to the major facilitator superfamily.</text>
</comment>
<feature type="transmembrane region" description="Helical" evidence="7">
    <location>
        <begin position="27"/>
        <end position="49"/>
    </location>
</feature>
<evidence type="ECO:0000313" key="8">
    <source>
        <dbReference type="EMBL" id="GJE76710.1"/>
    </source>
</evidence>
<dbReference type="Proteomes" id="UP001055093">
    <property type="component" value="Unassembled WGS sequence"/>
</dbReference>
<dbReference type="PANTHER" id="PTHR12778">
    <property type="entry name" value="SOLUTE CARRIER FAMILY 33 ACETYL-COA TRANSPORTER -RELATED"/>
    <property type="match status" value="1"/>
</dbReference>
<protein>
    <recommendedName>
        <fullName evidence="10">MFS transporter</fullName>
    </recommendedName>
</protein>
<feature type="transmembrane region" description="Helical" evidence="7">
    <location>
        <begin position="295"/>
        <end position="315"/>
    </location>
</feature>
<evidence type="ECO:0000256" key="1">
    <source>
        <dbReference type="ARBA" id="ARBA00004141"/>
    </source>
</evidence>
<keyword evidence="4 7" id="KW-0812">Transmembrane</keyword>
<proteinExistence type="inferred from homology"/>
<evidence type="ECO:0000256" key="6">
    <source>
        <dbReference type="ARBA" id="ARBA00023136"/>
    </source>
</evidence>
<comment type="subcellular location">
    <subcellularLocation>
        <location evidence="1">Membrane</location>
        <topology evidence="1">Multi-pass membrane protein</topology>
    </subcellularLocation>
</comment>
<reference evidence="8" key="2">
    <citation type="submission" date="2021-08" db="EMBL/GenBank/DDBJ databases">
        <authorList>
            <person name="Tani A."/>
            <person name="Ola A."/>
            <person name="Ogura Y."/>
            <person name="Katsura K."/>
            <person name="Hayashi T."/>
        </authorList>
    </citation>
    <scope>NUCLEOTIDE SEQUENCE</scope>
    <source>
        <strain evidence="8">DSM 14458</strain>
    </source>
</reference>
<comment type="caution">
    <text evidence="8">The sequence shown here is derived from an EMBL/GenBank/DDBJ whole genome shotgun (WGS) entry which is preliminary data.</text>
</comment>
<evidence type="ECO:0000256" key="3">
    <source>
        <dbReference type="ARBA" id="ARBA00022448"/>
    </source>
</evidence>
<feature type="transmembrane region" description="Helical" evidence="7">
    <location>
        <begin position="387"/>
        <end position="405"/>
    </location>
</feature>
<dbReference type="Pfam" id="PF07690">
    <property type="entry name" value="MFS_1"/>
    <property type="match status" value="1"/>
</dbReference>
<feature type="transmembrane region" description="Helical" evidence="7">
    <location>
        <begin position="164"/>
        <end position="183"/>
    </location>
</feature>
<keyword evidence="3" id="KW-0813">Transport</keyword>
<feature type="transmembrane region" description="Helical" evidence="7">
    <location>
        <begin position="96"/>
        <end position="117"/>
    </location>
</feature>
<feature type="transmembrane region" description="Helical" evidence="7">
    <location>
        <begin position="256"/>
        <end position="275"/>
    </location>
</feature>
<feature type="transmembrane region" description="Helical" evidence="7">
    <location>
        <begin position="327"/>
        <end position="346"/>
    </location>
</feature>
<evidence type="ECO:0000256" key="4">
    <source>
        <dbReference type="ARBA" id="ARBA00022692"/>
    </source>
</evidence>
<dbReference type="InterPro" id="IPR036259">
    <property type="entry name" value="MFS_trans_sf"/>
</dbReference>
<gene>
    <name evidence="8" type="ORF">BGCPKDLD_3308</name>
</gene>
<dbReference type="PANTHER" id="PTHR12778:SF10">
    <property type="entry name" value="MAJOR FACILITATOR SUPERFAMILY DOMAIN-CONTAINING PROTEIN 3"/>
    <property type="match status" value="1"/>
</dbReference>